<reference evidence="2 3" key="1">
    <citation type="journal article" date="2013" name="Biodegradation">
        <title>Quantitative proteomic analysis of ibuprofen-degrading Patulibacter sp. strain I11.</title>
        <authorList>
            <person name="Almeida B."/>
            <person name="Kjeldal H."/>
            <person name="Lolas I."/>
            <person name="Knudsen A.D."/>
            <person name="Carvalho G."/>
            <person name="Nielsen K.L."/>
            <person name="Barreto Crespo M.T."/>
            <person name="Stensballe A."/>
            <person name="Nielsen J.L."/>
        </authorList>
    </citation>
    <scope>NUCLEOTIDE SEQUENCE [LARGE SCALE GENOMIC DNA]</scope>
    <source>
        <strain evidence="2 3">I11</strain>
    </source>
</reference>
<dbReference type="Proteomes" id="UP000005143">
    <property type="component" value="Unassembled WGS sequence"/>
</dbReference>
<gene>
    <name evidence="2" type="ORF">PAI11_12110</name>
</gene>
<sequence length="220" mass="23901">MPELERFLPRYAAEPPQETAPYGRWSERLEAAFLVAAREVELDPEDEAQSGGVGDPGEPTWFPDRTWHGRTFLPVSTRTSTGLELYGHVRFIPASEDGGEPQALEGEADITSEVAENNPDWKIDLCETVVGAWRGDGDTAAMTLVWGRPLVAGAAHAIAELDGTVVDRCPVRDGAFTLLAPDDYHGDTLEIAVLAGDGKELARESLYAEDDEDEGEDHPA</sequence>
<name>H0E344_9ACTN</name>
<evidence type="ECO:0000256" key="1">
    <source>
        <dbReference type="SAM" id="MobiDB-lite"/>
    </source>
</evidence>
<accession>H0E344</accession>
<organism evidence="2 3">
    <name type="scientific">Patulibacter medicamentivorans</name>
    <dbReference type="NCBI Taxonomy" id="1097667"/>
    <lineage>
        <taxon>Bacteria</taxon>
        <taxon>Bacillati</taxon>
        <taxon>Actinomycetota</taxon>
        <taxon>Thermoleophilia</taxon>
        <taxon>Solirubrobacterales</taxon>
        <taxon>Patulibacteraceae</taxon>
        <taxon>Patulibacter</taxon>
    </lineage>
</organism>
<proteinExistence type="predicted"/>
<keyword evidence="3" id="KW-1185">Reference proteome</keyword>
<dbReference type="EMBL" id="AGUD01000057">
    <property type="protein sequence ID" value="EHN11910.1"/>
    <property type="molecule type" value="Genomic_DNA"/>
</dbReference>
<feature type="region of interest" description="Disordered" evidence="1">
    <location>
        <begin position="1"/>
        <end position="23"/>
    </location>
</feature>
<comment type="caution">
    <text evidence="2">The sequence shown here is derived from an EMBL/GenBank/DDBJ whole genome shotgun (WGS) entry which is preliminary data.</text>
</comment>
<evidence type="ECO:0000313" key="2">
    <source>
        <dbReference type="EMBL" id="EHN11910.1"/>
    </source>
</evidence>
<protein>
    <submittedName>
        <fullName evidence="2">Uncharacterized protein</fullName>
    </submittedName>
</protein>
<dbReference type="RefSeq" id="WP_007572052.1">
    <property type="nucleotide sequence ID" value="NZ_AGUD01000057.1"/>
</dbReference>
<dbReference type="AlphaFoldDB" id="H0E344"/>
<evidence type="ECO:0000313" key="3">
    <source>
        <dbReference type="Proteomes" id="UP000005143"/>
    </source>
</evidence>